<feature type="transmembrane region" description="Helical" evidence="1">
    <location>
        <begin position="61"/>
        <end position="82"/>
    </location>
</feature>
<protein>
    <submittedName>
        <fullName evidence="2">Uncharacterized protein</fullName>
    </submittedName>
</protein>
<keyword evidence="1" id="KW-0812">Transmembrane</keyword>
<dbReference type="InterPro" id="IPR044200">
    <property type="entry name" value="At5g03900-like"/>
</dbReference>
<proteinExistence type="predicted"/>
<keyword evidence="1" id="KW-1133">Transmembrane helix</keyword>
<evidence type="ECO:0000313" key="2">
    <source>
        <dbReference type="EMBL" id="CAE0299990.1"/>
    </source>
</evidence>
<reference evidence="2" key="1">
    <citation type="submission" date="2021-01" db="EMBL/GenBank/DDBJ databases">
        <authorList>
            <person name="Corre E."/>
            <person name="Pelletier E."/>
            <person name="Niang G."/>
            <person name="Scheremetjew M."/>
            <person name="Finn R."/>
            <person name="Kale V."/>
            <person name="Holt S."/>
            <person name="Cochrane G."/>
            <person name="Meng A."/>
            <person name="Brown T."/>
            <person name="Cohen L."/>
        </authorList>
    </citation>
    <scope>NUCLEOTIDE SEQUENCE</scope>
    <source>
        <strain evidence="2">CCAP 955/1</strain>
    </source>
</reference>
<evidence type="ECO:0000256" key="1">
    <source>
        <dbReference type="SAM" id="Phobius"/>
    </source>
</evidence>
<gene>
    <name evidence="2" type="ORF">SELO1098_LOCUS28845</name>
</gene>
<name>A0A7S3HN72_9STRA</name>
<organism evidence="2">
    <name type="scientific">Spumella elongata</name>
    <dbReference type="NCBI Taxonomy" id="89044"/>
    <lineage>
        <taxon>Eukaryota</taxon>
        <taxon>Sar</taxon>
        <taxon>Stramenopiles</taxon>
        <taxon>Ochrophyta</taxon>
        <taxon>Chrysophyceae</taxon>
        <taxon>Chromulinales</taxon>
        <taxon>Chromulinaceae</taxon>
        <taxon>Spumella</taxon>
    </lineage>
</organism>
<keyword evidence="1" id="KW-0472">Membrane</keyword>
<dbReference type="EMBL" id="HBIC01056289">
    <property type="protein sequence ID" value="CAE0299990.1"/>
    <property type="molecule type" value="Transcribed_RNA"/>
</dbReference>
<dbReference type="PANTHER" id="PTHR47380:SF4">
    <property type="entry name" value="OS02G0533000 PROTEIN"/>
    <property type="match status" value="1"/>
</dbReference>
<feature type="transmembrane region" description="Helical" evidence="1">
    <location>
        <begin position="26"/>
        <end position="49"/>
    </location>
</feature>
<dbReference type="PANTHER" id="PTHR47380">
    <property type="entry name" value="OS02G0533000 PROTEIN"/>
    <property type="match status" value="1"/>
</dbReference>
<sequence>MRRENGAARYLPERELKLTEADDGQVAGTVALGAFALLATLFLGSQILTGKAILLARVYPIMGLVTSAFPALLAYSAAFLGIPAYRWMKLGGENEEIAQRNLWRQQAAQQLQEPSRDLRERLAEAADWAMGRKAFGKAVYDSGQASEVVTKAKETDDLEAFDRMLKNK</sequence>
<dbReference type="AlphaFoldDB" id="A0A7S3HN72"/>
<accession>A0A7S3HN72</accession>